<organism evidence="1 2">
    <name type="scientific">Parvularcula dongshanensis</name>
    <dbReference type="NCBI Taxonomy" id="1173995"/>
    <lineage>
        <taxon>Bacteria</taxon>
        <taxon>Pseudomonadati</taxon>
        <taxon>Pseudomonadota</taxon>
        <taxon>Alphaproteobacteria</taxon>
        <taxon>Parvularculales</taxon>
        <taxon>Parvularculaceae</taxon>
        <taxon>Parvularcula</taxon>
    </lineage>
</organism>
<dbReference type="EMBL" id="JACHOB010000001">
    <property type="protein sequence ID" value="MBB4657676.1"/>
    <property type="molecule type" value="Genomic_DNA"/>
</dbReference>
<sequence>MSAPGRAAPFDLTLGADGGDCGGEVTTRGGQAFLALDDGTLLSLAPLTVTLAGSPVAYHPRNAAGGALLARCNAGEMTLPNGVRFEGGANETACNRFERQVLAIEEAGWRSGEAGAVRWHEIEAQGSARVNGVNVPRAEPILQGADDPAPGFYVSRTALRDDEGWPYLDAGTTRYAGVRRDQGVPLGTYGVALRVRGCPPGRACDPVPFIVGDFAPRAGTGSVALARAVSGLPEAAATSANRYRGQVQGQDVLTVFFGGDVDQGPYEADRIVETAKAAFEAWGGEDRLRRCRRVYVPEADG</sequence>
<comment type="caution">
    <text evidence="1">The sequence shown here is derived from an EMBL/GenBank/DDBJ whole genome shotgun (WGS) entry which is preliminary data.</text>
</comment>
<accession>A0A840HXV8</accession>
<reference evidence="1 2" key="1">
    <citation type="submission" date="2020-08" db="EMBL/GenBank/DDBJ databases">
        <title>Genomic Encyclopedia of Type Strains, Phase IV (KMG-IV): sequencing the most valuable type-strain genomes for metagenomic binning, comparative biology and taxonomic classification.</title>
        <authorList>
            <person name="Goeker M."/>
        </authorList>
    </citation>
    <scope>NUCLEOTIDE SEQUENCE [LARGE SCALE GENOMIC DNA]</scope>
    <source>
        <strain evidence="1 2">DSM 102850</strain>
    </source>
</reference>
<dbReference type="RefSeq" id="WP_183814972.1">
    <property type="nucleotide sequence ID" value="NZ_JACHOB010000001.1"/>
</dbReference>
<name>A0A840HXV8_9PROT</name>
<gene>
    <name evidence="1" type="ORF">GGQ59_000176</name>
</gene>
<evidence type="ECO:0000313" key="1">
    <source>
        <dbReference type="EMBL" id="MBB4657676.1"/>
    </source>
</evidence>
<dbReference type="Proteomes" id="UP000563524">
    <property type="component" value="Unassembled WGS sequence"/>
</dbReference>
<dbReference type="AlphaFoldDB" id="A0A840HXV8"/>
<keyword evidence="2" id="KW-1185">Reference proteome</keyword>
<proteinExistence type="predicted"/>
<evidence type="ECO:0000313" key="2">
    <source>
        <dbReference type="Proteomes" id="UP000563524"/>
    </source>
</evidence>
<protein>
    <submittedName>
        <fullName evidence="1">Uncharacterized protein</fullName>
    </submittedName>
</protein>